<protein>
    <submittedName>
        <fullName evidence="2">Uncharacterized protein</fullName>
    </submittedName>
</protein>
<name>A0A1X6NJF9_PORUM</name>
<evidence type="ECO:0000313" key="2">
    <source>
        <dbReference type="EMBL" id="OSX68483.1"/>
    </source>
</evidence>
<organism evidence="2 3">
    <name type="scientific">Porphyra umbilicalis</name>
    <name type="common">Purple laver</name>
    <name type="synonym">Red alga</name>
    <dbReference type="NCBI Taxonomy" id="2786"/>
    <lineage>
        <taxon>Eukaryota</taxon>
        <taxon>Rhodophyta</taxon>
        <taxon>Bangiophyceae</taxon>
        <taxon>Bangiales</taxon>
        <taxon>Bangiaceae</taxon>
        <taxon>Porphyra</taxon>
    </lineage>
</organism>
<feature type="compositionally biased region" description="Low complexity" evidence="1">
    <location>
        <begin position="1"/>
        <end position="20"/>
    </location>
</feature>
<dbReference type="EMBL" id="KV920485">
    <property type="protein sequence ID" value="OSX68483.1"/>
    <property type="molecule type" value="Genomic_DNA"/>
</dbReference>
<sequence length="408" mass="41663">MGARRGTPGAFAPPAAPARLLGRRHPSGDAIASLRSSLPSAARRRPRSACARPPLHPTCAVKKPKGDGTGGGGDPDDDFDEDDDGADSMAWEFTRRSVFAALAAGSLGLQLNVWGTDNSEKIEEAAATYFPGLTADPSSPTSFRSRVAVARSRLTGEPLPVRPDASAAAATVDAGLAAALLATPAAAAVTDLGLVSATALAAAEATRRDRARALFPSTLPADDGRLAAAAAAGTDVGALNFLLYTRYATLAALVPAEEDQRAVAAAVGRRLLHTPAAGAPADRPAAADAGGWLSGVRALLGGLVAAGFCAAATVDDGAFDATGLWSEERRETLSVSVRGCAVLPAAQLVAEEGGGELGAPVTTAMLVAYLGECGVRATATEFFMDEEFRRDPRAYRPTSVVTQLDVSY</sequence>
<accession>A0A1X6NJF9</accession>
<feature type="compositionally biased region" description="Low complexity" evidence="1">
    <location>
        <begin position="32"/>
        <end position="41"/>
    </location>
</feature>
<evidence type="ECO:0000313" key="3">
    <source>
        <dbReference type="Proteomes" id="UP000218209"/>
    </source>
</evidence>
<dbReference type="AlphaFoldDB" id="A0A1X6NJF9"/>
<gene>
    <name evidence="2" type="ORF">BU14_2717s0001</name>
</gene>
<feature type="compositionally biased region" description="Acidic residues" evidence="1">
    <location>
        <begin position="74"/>
        <end position="86"/>
    </location>
</feature>
<proteinExistence type="predicted"/>
<feature type="non-terminal residue" evidence="2">
    <location>
        <position position="408"/>
    </location>
</feature>
<feature type="region of interest" description="Disordered" evidence="1">
    <location>
        <begin position="1"/>
        <end position="86"/>
    </location>
</feature>
<reference evidence="2 3" key="1">
    <citation type="submission" date="2017-03" db="EMBL/GenBank/DDBJ databases">
        <title>WGS assembly of Porphyra umbilicalis.</title>
        <authorList>
            <person name="Brawley S.H."/>
            <person name="Blouin N.A."/>
            <person name="Ficko-Blean E."/>
            <person name="Wheeler G.L."/>
            <person name="Lohr M."/>
            <person name="Goodson H.V."/>
            <person name="Jenkins J.W."/>
            <person name="Blaby-Haas C.E."/>
            <person name="Helliwell K.E."/>
            <person name="Chan C."/>
            <person name="Marriage T."/>
            <person name="Bhattacharya D."/>
            <person name="Klein A.S."/>
            <person name="Badis Y."/>
            <person name="Brodie J."/>
            <person name="Cao Y."/>
            <person name="Collen J."/>
            <person name="Dittami S.M."/>
            <person name="Gachon C.M."/>
            <person name="Green B.R."/>
            <person name="Karpowicz S."/>
            <person name="Kim J.W."/>
            <person name="Kudahl U."/>
            <person name="Lin S."/>
            <person name="Michel G."/>
            <person name="Mittag M."/>
            <person name="Olson B.J."/>
            <person name="Pangilinan J."/>
            <person name="Peng Y."/>
            <person name="Qiu H."/>
            <person name="Shu S."/>
            <person name="Singer J.T."/>
            <person name="Smith A.G."/>
            <person name="Sprecher B.N."/>
            <person name="Wagner V."/>
            <person name="Wang W."/>
            <person name="Wang Z.-Y."/>
            <person name="Yan J."/>
            <person name="Yarish C."/>
            <person name="Zoeuner-Riek S."/>
            <person name="Zhuang Y."/>
            <person name="Zou Y."/>
            <person name="Lindquist E.A."/>
            <person name="Grimwood J."/>
            <person name="Barry K."/>
            <person name="Rokhsar D.S."/>
            <person name="Schmutz J."/>
            <person name="Stiller J.W."/>
            <person name="Grossman A.R."/>
            <person name="Prochnik S.E."/>
        </authorList>
    </citation>
    <scope>NUCLEOTIDE SEQUENCE [LARGE SCALE GENOMIC DNA]</scope>
    <source>
        <strain evidence="2">4086291</strain>
    </source>
</reference>
<dbReference type="Proteomes" id="UP000218209">
    <property type="component" value="Unassembled WGS sequence"/>
</dbReference>
<evidence type="ECO:0000256" key="1">
    <source>
        <dbReference type="SAM" id="MobiDB-lite"/>
    </source>
</evidence>
<keyword evidence="3" id="KW-1185">Reference proteome</keyword>